<comment type="similarity">
    <text evidence="1">Belongs to the ATP-dependent AMP-binding enzyme family.</text>
</comment>
<dbReference type="OrthoDB" id="7359708at2759"/>
<evidence type="ECO:0000256" key="4">
    <source>
        <dbReference type="ARBA" id="ARBA00039638"/>
    </source>
</evidence>
<sequence length="530" mass="59229">MIHIVLKHICIRTASWLRQQNVCKSDVVLCLVPTSPEQTLITFGTELLGATIICSCIQYKDGADIVPLMKLGDVTALVVDETDQQAVSTLEKLIPNLCPGPVTSPAIPSLKTVIFCKRFSDEDTLTFLESVINEEEADLVDLSADEITIIFTTSGTSGQTKLLPISHRCILKSGLYICEVKGWEEGEVIFNPCSLRWTVGYPGDYLVAGHTRVVPYVKQQSPVVRHTPEELHQSLRSRQSLSEISRQDRRQSTAVQRPGYQPLTTVSGEAGIFPGISSPPKDEEKFVFNLLKEERVIQAYVTPAFLKAMLARADLLEPDDRWRGRSIITAGSVVTKDMIGAWKTLASELRVVYGSTEMGSVTCKIYRGDDEVEEANCGKPAKGRRVKVVDEALREVPPNTRGELLIDSTGWFPGYLKQPQLTAQATPEEGWFRPGDVAYINEHGDVFVEGRCSDVIRSSPQAQRLLPDNLLRYCAEYYQEGFRQEHKEQESTCPKFCLLFNKFPVNANGKLLRRELRHLALERLGINKDS</sequence>
<comment type="catalytic activity">
    <reaction evidence="6">
        <text>a medium-chain fatty acid + ATP + CoA = a medium-chain fatty acyl-CoA + AMP + diphosphate</text>
        <dbReference type="Rhea" id="RHEA:48340"/>
        <dbReference type="ChEBI" id="CHEBI:30616"/>
        <dbReference type="ChEBI" id="CHEBI:33019"/>
        <dbReference type="ChEBI" id="CHEBI:57287"/>
        <dbReference type="ChEBI" id="CHEBI:59558"/>
        <dbReference type="ChEBI" id="CHEBI:90546"/>
        <dbReference type="ChEBI" id="CHEBI:456215"/>
        <dbReference type="EC" id="6.2.1.2"/>
    </reaction>
</comment>
<feature type="region of interest" description="Disordered" evidence="7">
    <location>
        <begin position="227"/>
        <end position="256"/>
    </location>
</feature>
<evidence type="ECO:0000259" key="8">
    <source>
        <dbReference type="Pfam" id="PF00501"/>
    </source>
</evidence>
<evidence type="ECO:0000256" key="6">
    <source>
        <dbReference type="ARBA" id="ARBA00048277"/>
    </source>
</evidence>
<proteinExistence type="inferred from homology"/>
<dbReference type="GO" id="GO:0031956">
    <property type="term" value="F:medium-chain fatty acid-CoA ligase activity"/>
    <property type="evidence" value="ECO:0007669"/>
    <property type="project" value="UniProtKB-EC"/>
</dbReference>
<dbReference type="InterPro" id="IPR042099">
    <property type="entry name" value="ANL_N_sf"/>
</dbReference>
<dbReference type="PANTHER" id="PTHR43201:SF5">
    <property type="entry name" value="MEDIUM-CHAIN ACYL-COA LIGASE ACSF2, MITOCHONDRIAL"/>
    <property type="match status" value="1"/>
</dbReference>
<dbReference type="GO" id="GO:0006631">
    <property type="term" value="P:fatty acid metabolic process"/>
    <property type="evidence" value="ECO:0007669"/>
    <property type="project" value="TreeGrafter"/>
</dbReference>
<dbReference type="Proteomes" id="UP000245119">
    <property type="component" value="Linkage Group LG14"/>
</dbReference>
<reference evidence="9 10" key="1">
    <citation type="submission" date="2018-04" db="EMBL/GenBank/DDBJ databases">
        <title>The genome of golden apple snail Pomacea canaliculata provides insight into stress tolerance and invasive adaptation.</title>
        <authorList>
            <person name="Liu C."/>
            <person name="Liu B."/>
            <person name="Ren Y."/>
            <person name="Zhang Y."/>
            <person name="Wang H."/>
            <person name="Li S."/>
            <person name="Jiang F."/>
            <person name="Yin L."/>
            <person name="Zhang G."/>
            <person name="Qian W."/>
            <person name="Fan W."/>
        </authorList>
    </citation>
    <scope>NUCLEOTIDE SEQUENCE [LARGE SCALE GENOMIC DNA]</scope>
    <source>
        <strain evidence="9">SZHN2017</strain>
        <tissue evidence="9">Muscle</tissue>
    </source>
</reference>
<organism evidence="9 10">
    <name type="scientific">Pomacea canaliculata</name>
    <name type="common">Golden apple snail</name>
    <dbReference type="NCBI Taxonomy" id="400727"/>
    <lineage>
        <taxon>Eukaryota</taxon>
        <taxon>Metazoa</taxon>
        <taxon>Spiralia</taxon>
        <taxon>Lophotrochozoa</taxon>
        <taxon>Mollusca</taxon>
        <taxon>Gastropoda</taxon>
        <taxon>Caenogastropoda</taxon>
        <taxon>Architaenioglossa</taxon>
        <taxon>Ampullarioidea</taxon>
        <taxon>Ampullariidae</taxon>
        <taxon>Pomacea</taxon>
    </lineage>
</organism>
<comment type="catalytic activity">
    <reaction evidence="5">
        <text>octanoate + ATP + CoA = octanoyl-CoA + AMP + diphosphate</text>
        <dbReference type="Rhea" id="RHEA:33631"/>
        <dbReference type="ChEBI" id="CHEBI:25646"/>
        <dbReference type="ChEBI" id="CHEBI:30616"/>
        <dbReference type="ChEBI" id="CHEBI:33019"/>
        <dbReference type="ChEBI" id="CHEBI:57287"/>
        <dbReference type="ChEBI" id="CHEBI:57386"/>
        <dbReference type="ChEBI" id="CHEBI:456215"/>
    </reaction>
</comment>
<dbReference type="Gene3D" id="3.40.50.12780">
    <property type="entry name" value="N-terminal domain of ligase-like"/>
    <property type="match status" value="2"/>
</dbReference>
<dbReference type="EMBL" id="PZQS01000014">
    <property type="protein sequence ID" value="PVD18870.1"/>
    <property type="molecule type" value="Genomic_DNA"/>
</dbReference>
<accession>A0A2T7NCG9</accession>
<gene>
    <name evidence="9" type="ORF">C0Q70_21427</name>
</gene>
<evidence type="ECO:0000313" key="10">
    <source>
        <dbReference type="Proteomes" id="UP000245119"/>
    </source>
</evidence>
<feature type="compositionally biased region" description="Low complexity" evidence="7">
    <location>
        <begin position="234"/>
        <end position="244"/>
    </location>
</feature>
<evidence type="ECO:0000256" key="5">
    <source>
        <dbReference type="ARBA" id="ARBA00047319"/>
    </source>
</evidence>
<dbReference type="AlphaFoldDB" id="A0A2T7NCG9"/>
<dbReference type="STRING" id="400727.A0A2T7NCG9"/>
<feature type="domain" description="AMP-dependent synthetase/ligase" evidence="8">
    <location>
        <begin position="277"/>
        <end position="416"/>
    </location>
</feature>
<comment type="caution">
    <text evidence="9">The sequence shown here is derived from an EMBL/GenBank/DDBJ whole genome shotgun (WGS) entry which is preliminary data.</text>
</comment>
<keyword evidence="2" id="KW-0436">Ligase</keyword>
<evidence type="ECO:0000313" key="9">
    <source>
        <dbReference type="EMBL" id="PVD18870.1"/>
    </source>
</evidence>
<feature type="domain" description="AMP-dependent synthetase/ligase" evidence="8">
    <location>
        <begin position="10"/>
        <end position="201"/>
    </location>
</feature>
<evidence type="ECO:0000256" key="1">
    <source>
        <dbReference type="ARBA" id="ARBA00006432"/>
    </source>
</evidence>
<evidence type="ECO:0000256" key="7">
    <source>
        <dbReference type="SAM" id="MobiDB-lite"/>
    </source>
</evidence>
<comment type="function">
    <text evidence="3">Acyl-CoA synthases catalyze the initial reaction in fatty acid metabolism, by forming a thioester with CoA. Has some preference toward medium-chain substrates. Plays a role in adipocyte differentiation.</text>
</comment>
<dbReference type="Pfam" id="PF00501">
    <property type="entry name" value="AMP-binding"/>
    <property type="match status" value="2"/>
</dbReference>
<protein>
    <recommendedName>
        <fullName evidence="4">Medium-chain acyl-CoA ligase ACSF2, mitochondrial</fullName>
    </recommendedName>
</protein>
<name>A0A2T7NCG9_POMCA</name>
<dbReference type="SUPFAM" id="SSF56801">
    <property type="entry name" value="Acetyl-CoA synthetase-like"/>
    <property type="match status" value="2"/>
</dbReference>
<keyword evidence="10" id="KW-1185">Reference proteome</keyword>
<dbReference type="InterPro" id="IPR000873">
    <property type="entry name" value="AMP-dep_synth/lig_dom"/>
</dbReference>
<evidence type="ECO:0000256" key="3">
    <source>
        <dbReference type="ARBA" id="ARBA00037247"/>
    </source>
</evidence>
<dbReference type="PANTHER" id="PTHR43201">
    <property type="entry name" value="ACYL-COA SYNTHETASE"/>
    <property type="match status" value="1"/>
</dbReference>
<evidence type="ECO:0000256" key="2">
    <source>
        <dbReference type="ARBA" id="ARBA00022598"/>
    </source>
</evidence>